<evidence type="ECO:0000256" key="6">
    <source>
        <dbReference type="PROSITE-ProRule" id="PRU01373"/>
    </source>
</evidence>
<dbReference type="PROSITE" id="PS52029">
    <property type="entry name" value="LD_TPASE"/>
    <property type="match status" value="1"/>
</dbReference>
<dbReference type="SUPFAM" id="SSF47090">
    <property type="entry name" value="PGBD-like"/>
    <property type="match status" value="1"/>
</dbReference>
<dbReference type="Proteomes" id="UP000290624">
    <property type="component" value="Unassembled WGS sequence"/>
</dbReference>
<dbReference type="CDD" id="cd16913">
    <property type="entry name" value="YkuD_like"/>
    <property type="match status" value="1"/>
</dbReference>
<keyword evidence="8" id="KW-0732">Signal</keyword>
<dbReference type="RefSeq" id="WP_129458443.1">
    <property type="nucleotide sequence ID" value="NZ_PPCV01000004.1"/>
</dbReference>
<feature type="signal peptide" evidence="8">
    <location>
        <begin position="1"/>
        <end position="30"/>
    </location>
</feature>
<feature type="compositionally biased region" description="Low complexity" evidence="7">
    <location>
        <begin position="40"/>
        <end position="88"/>
    </location>
</feature>
<dbReference type="InterPro" id="IPR036366">
    <property type="entry name" value="PGBDSf"/>
</dbReference>
<organism evidence="10 11">
    <name type="scientific">Propioniciclava flava</name>
    <dbReference type="NCBI Taxonomy" id="2072026"/>
    <lineage>
        <taxon>Bacteria</taxon>
        <taxon>Bacillati</taxon>
        <taxon>Actinomycetota</taxon>
        <taxon>Actinomycetes</taxon>
        <taxon>Propionibacteriales</taxon>
        <taxon>Propionibacteriaceae</taxon>
        <taxon>Propioniciclava</taxon>
    </lineage>
</organism>
<dbReference type="GO" id="GO:0016740">
    <property type="term" value="F:transferase activity"/>
    <property type="evidence" value="ECO:0007669"/>
    <property type="project" value="UniProtKB-KW"/>
</dbReference>
<feature type="region of interest" description="Disordered" evidence="7">
    <location>
        <begin position="39"/>
        <end position="101"/>
    </location>
</feature>
<keyword evidence="11" id="KW-1185">Reference proteome</keyword>
<keyword evidence="4 6" id="KW-0573">Peptidoglycan synthesis</keyword>
<dbReference type="Pfam" id="PF01471">
    <property type="entry name" value="PG_binding_1"/>
    <property type="match status" value="1"/>
</dbReference>
<dbReference type="EMBL" id="PPCV01000004">
    <property type="protein sequence ID" value="RXW32235.1"/>
    <property type="molecule type" value="Genomic_DNA"/>
</dbReference>
<dbReference type="Gene3D" id="2.40.440.10">
    <property type="entry name" value="L,D-transpeptidase catalytic domain-like"/>
    <property type="match status" value="1"/>
</dbReference>
<dbReference type="PROSITE" id="PS51257">
    <property type="entry name" value="PROKAR_LIPOPROTEIN"/>
    <property type="match status" value="1"/>
</dbReference>
<dbReference type="AlphaFoldDB" id="A0A4Q2EJU4"/>
<comment type="pathway">
    <text evidence="1 6">Cell wall biogenesis; peptidoglycan biosynthesis.</text>
</comment>
<dbReference type="OrthoDB" id="8887048at2"/>
<dbReference type="Pfam" id="PF03734">
    <property type="entry name" value="YkuD"/>
    <property type="match status" value="1"/>
</dbReference>
<gene>
    <name evidence="10" type="ORF">C1706_06620</name>
</gene>
<evidence type="ECO:0000313" key="10">
    <source>
        <dbReference type="EMBL" id="RXW32235.1"/>
    </source>
</evidence>
<evidence type="ECO:0000256" key="3">
    <source>
        <dbReference type="ARBA" id="ARBA00022960"/>
    </source>
</evidence>
<dbReference type="InterPro" id="IPR036365">
    <property type="entry name" value="PGBD-like_sf"/>
</dbReference>
<dbReference type="GO" id="GO:0008360">
    <property type="term" value="P:regulation of cell shape"/>
    <property type="evidence" value="ECO:0007669"/>
    <property type="project" value="UniProtKB-UniRule"/>
</dbReference>
<dbReference type="PANTHER" id="PTHR30582">
    <property type="entry name" value="L,D-TRANSPEPTIDASE"/>
    <property type="match status" value="1"/>
</dbReference>
<evidence type="ECO:0000256" key="8">
    <source>
        <dbReference type="SAM" id="SignalP"/>
    </source>
</evidence>
<dbReference type="GO" id="GO:0005576">
    <property type="term" value="C:extracellular region"/>
    <property type="evidence" value="ECO:0007669"/>
    <property type="project" value="TreeGrafter"/>
</dbReference>
<evidence type="ECO:0000256" key="2">
    <source>
        <dbReference type="ARBA" id="ARBA00022679"/>
    </source>
</evidence>
<dbReference type="Gene3D" id="1.10.101.10">
    <property type="entry name" value="PGBD-like superfamily/PGBD"/>
    <property type="match status" value="1"/>
</dbReference>
<keyword evidence="3 6" id="KW-0133">Cell shape</keyword>
<feature type="chain" id="PRO_5038816699" description="L,D-TPase catalytic domain-containing protein" evidence="8">
    <location>
        <begin position="31"/>
        <end position="325"/>
    </location>
</feature>
<dbReference type="InterPro" id="IPR050979">
    <property type="entry name" value="LD-transpeptidase"/>
</dbReference>
<proteinExistence type="predicted"/>
<name>A0A4Q2EJU4_9ACTN</name>
<evidence type="ECO:0000313" key="11">
    <source>
        <dbReference type="Proteomes" id="UP000290624"/>
    </source>
</evidence>
<dbReference type="PANTHER" id="PTHR30582:SF33">
    <property type="entry name" value="EXPORTED PROTEIN"/>
    <property type="match status" value="1"/>
</dbReference>
<evidence type="ECO:0000259" key="9">
    <source>
        <dbReference type="PROSITE" id="PS52029"/>
    </source>
</evidence>
<feature type="active site" description="Nucleophile" evidence="6">
    <location>
        <position position="300"/>
    </location>
</feature>
<reference evidence="10 11" key="1">
    <citation type="submission" date="2018-01" db="EMBL/GenBank/DDBJ databases">
        <title>Lactibacter flavus gen. nov., sp. nov., a novel bacterium of the family Propionibacteriaceae isolated from raw milk and dairy products.</title>
        <authorList>
            <person name="Wenning M."/>
            <person name="Breitenwieser F."/>
            <person name="Huptas C."/>
            <person name="von Neubeck M."/>
            <person name="Busse H.-J."/>
            <person name="Scherer S."/>
        </authorList>
    </citation>
    <scope>NUCLEOTIDE SEQUENCE [LARGE SCALE GENOMIC DNA]</scope>
    <source>
        <strain evidence="10 11">VG341</strain>
    </source>
</reference>
<dbReference type="InterPro" id="IPR005490">
    <property type="entry name" value="LD_TPept_cat_dom"/>
</dbReference>
<evidence type="ECO:0000256" key="5">
    <source>
        <dbReference type="ARBA" id="ARBA00023316"/>
    </source>
</evidence>
<dbReference type="SUPFAM" id="SSF141523">
    <property type="entry name" value="L,D-transpeptidase catalytic domain-like"/>
    <property type="match status" value="1"/>
</dbReference>
<evidence type="ECO:0000256" key="1">
    <source>
        <dbReference type="ARBA" id="ARBA00004752"/>
    </source>
</evidence>
<dbReference type="InterPro" id="IPR002477">
    <property type="entry name" value="Peptidoglycan-bd-like"/>
</dbReference>
<evidence type="ECO:0000256" key="4">
    <source>
        <dbReference type="ARBA" id="ARBA00022984"/>
    </source>
</evidence>
<dbReference type="GO" id="GO:0018104">
    <property type="term" value="P:peptidoglycan-protein cross-linking"/>
    <property type="evidence" value="ECO:0007669"/>
    <property type="project" value="TreeGrafter"/>
</dbReference>
<keyword evidence="2" id="KW-0808">Transferase</keyword>
<protein>
    <recommendedName>
        <fullName evidence="9">L,D-TPase catalytic domain-containing protein</fullName>
    </recommendedName>
</protein>
<comment type="caution">
    <text evidence="10">The sequence shown here is derived from an EMBL/GenBank/DDBJ whole genome shotgun (WGS) entry which is preliminary data.</text>
</comment>
<accession>A0A4Q2EJU4</accession>
<sequence length="325" mass="34019">MRDTVMVLSRRPPTLLVVALVVAASLTGCAVPAAQRAEGSPLAASSPSTSANPDATSAPAGAPTPGESVAASTSAPESTASAPEAPVSPGAPASDATPEPTLPALSAAQQERFGSCLAEAVRHWSSGACATLAQQALAEQGYLEGNPTKRIDVRGANAILNYQRSRGIHATGTLDEATWVALATNQEPRSSELPEACRVAGTVLCVDQGARTLRYVVDGTVERTVPVRLGGFAQHAKNKNWRNFPTANGTYRVYDKQRNPRSENYGAGAMPYSIMFHPDMYVHYSSGFAKQGYAGSSHGCVNVGDKAAITWLFEHTPIGATVHVY</sequence>
<dbReference type="UniPathway" id="UPA00219"/>
<dbReference type="InterPro" id="IPR038063">
    <property type="entry name" value="Transpep_catalytic_dom"/>
</dbReference>
<evidence type="ECO:0000256" key="7">
    <source>
        <dbReference type="SAM" id="MobiDB-lite"/>
    </source>
</evidence>
<dbReference type="GO" id="GO:0071972">
    <property type="term" value="F:peptidoglycan L,D-transpeptidase activity"/>
    <property type="evidence" value="ECO:0007669"/>
    <property type="project" value="TreeGrafter"/>
</dbReference>
<feature type="domain" description="L,D-TPase catalytic" evidence="9">
    <location>
        <begin position="202"/>
        <end position="325"/>
    </location>
</feature>
<dbReference type="GO" id="GO:0071555">
    <property type="term" value="P:cell wall organization"/>
    <property type="evidence" value="ECO:0007669"/>
    <property type="project" value="UniProtKB-UniRule"/>
</dbReference>
<feature type="active site" description="Proton donor/acceptor" evidence="6">
    <location>
        <position position="283"/>
    </location>
</feature>
<keyword evidence="5 6" id="KW-0961">Cell wall biogenesis/degradation</keyword>